<evidence type="ECO:0000313" key="3">
    <source>
        <dbReference type="Proteomes" id="UP000824504"/>
    </source>
</evidence>
<keyword evidence="2" id="KW-0547">Nucleotide-binding</keyword>
<keyword evidence="3" id="KW-1185">Reference proteome</keyword>
<sequence length="219" mass="23096">MTGTHGEPLLTATSLTVHTPAGEVFRPIDIHIPAGAVVAVVGDPDSGKSSLLLALTGRMRGVRGELKVDGVDGIAHPGRIRRLTSVARIDELVVPEGSLSIEDCITERGLADACPARARLANYLHTAGVLGLKAQLTTLYRQLTPADQTRAAIAFATIQPPKIVVLDDFDHGATLADQEQLWNGLLALAAEGITVIAATTERTTIPPEAMTIEMEAHHA</sequence>
<protein>
    <submittedName>
        <fullName evidence="2">ABC transporter ATP-binding protein</fullName>
    </submittedName>
</protein>
<dbReference type="CDD" id="cd00267">
    <property type="entry name" value="ABC_ATPase"/>
    <property type="match status" value="1"/>
</dbReference>
<dbReference type="GO" id="GO:0005524">
    <property type="term" value="F:ATP binding"/>
    <property type="evidence" value="ECO:0007669"/>
    <property type="project" value="UniProtKB-KW"/>
</dbReference>
<proteinExistence type="predicted"/>
<dbReference type="Pfam" id="PF00005">
    <property type="entry name" value="ABC_tran"/>
    <property type="match status" value="1"/>
</dbReference>
<reference evidence="2 3" key="1">
    <citation type="submission" date="2021-07" db="EMBL/GenBank/DDBJ databases">
        <title>complete genome sequencing of Tessaracoccus sp.J1M15.</title>
        <authorList>
            <person name="Bae J.-W."/>
            <person name="Kim D.-y."/>
        </authorList>
    </citation>
    <scope>NUCLEOTIDE SEQUENCE [LARGE SCALE GENOMIC DNA]</scope>
    <source>
        <strain evidence="2 3">J1M15</strain>
    </source>
</reference>
<evidence type="ECO:0000313" key="2">
    <source>
        <dbReference type="EMBL" id="QXT62998.1"/>
    </source>
</evidence>
<dbReference type="PANTHER" id="PTHR24220">
    <property type="entry name" value="IMPORT ATP-BINDING PROTEIN"/>
    <property type="match status" value="1"/>
</dbReference>
<dbReference type="InterPro" id="IPR003439">
    <property type="entry name" value="ABC_transporter-like_ATP-bd"/>
</dbReference>
<dbReference type="PANTHER" id="PTHR24220:SF684">
    <property type="entry name" value="FE(3+) IONS IMPORT ATP-BINDING PROTEIN FBPC"/>
    <property type="match status" value="1"/>
</dbReference>
<evidence type="ECO:0000259" key="1">
    <source>
        <dbReference type="Pfam" id="PF00005"/>
    </source>
</evidence>
<dbReference type="Proteomes" id="UP000824504">
    <property type="component" value="Chromosome"/>
</dbReference>
<organism evidence="2 3">
    <name type="scientific">Tessaracoccus palaemonis</name>
    <dbReference type="NCBI Taxonomy" id="2829499"/>
    <lineage>
        <taxon>Bacteria</taxon>
        <taxon>Bacillati</taxon>
        <taxon>Actinomycetota</taxon>
        <taxon>Actinomycetes</taxon>
        <taxon>Propionibacteriales</taxon>
        <taxon>Propionibacteriaceae</taxon>
        <taxon>Tessaracoccus</taxon>
    </lineage>
</organism>
<dbReference type="RefSeq" id="WP_219082432.1">
    <property type="nucleotide sequence ID" value="NZ_CP079216.1"/>
</dbReference>
<gene>
    <name evidence="2" type="ORF">KDB89_00445</name>
</gene>
<dbReference type="EMBL" id="CP079216">
    <property type="protein sequence ID" value="QXT62998.1"/>
    <property type="molecule type" value="Genomic_DNA"/>
</dbReference>
<accession>A0ABX8SLU9</accession>
<feature type="domain" description="ABC transporter" evidence="1">
    <location>
        <begin position="26"/>
        <end position="168"/>
    </location>
</feature>
<dbReference type="InterPro" id="IPR015854">
    <property type="entry name" value="ABC_transpr_LolD-like"/>
</dbReference>
<name>A0ABX8SLU9_9ACTN</name>
<keyword evidence="2" id="KW-0067">ATP-binding</keyword>